<evidence type="ECO:0000313" key="4">
    <source>
        <dbReference type="Proteomes" id="UP000634522"/>
    </source>
</evidence>
<organism evidence="3 4">
    <name type="scientific">Aromatoleum toluolicum</name>
    <dbReference type="NCBI Taxonomy" id="90060"/>
    <lineage>
        <taxon>Bacteria</taxon>
        <taxon>Pseudomonadati</taxon>
        <taxon>Pseudomonadota</taxon>
        <taxon>Betaproteobacteria</taxon>
        <taxon>Rhodocyclales</taxon>
        <taxon>Rhodocyclaceae</taxon>
        <taxon>Aromatoleum</taxon>
    </lineage>
</organism>
<gene>
    <name evidence="3" type="ORF">GPA27_15765</name>
</gene>
<dbReference type="EMBL" id="WTVS01000033">
    <property type="protein sequence ID" value="NMF98838.1"/>
    <property type="molecule type" value="Genomic_DNA"/>
</dbReference>
<dbReference type="InterPro" id="IPR042100">
    <property type="entry name" value="Bug_dom1"/>
</dbReference>
<dbReference type="Gene3D" id="3.40.190.150">
    <property type="entry name" value="Bordetella uptake gene, domain 1"/>
    <property type="match status" value="1"/>
</dbReference>
<dbReference type="InterPro" id="IPR005064">
    <property type="entry name" value="BUG"/>
</dbReference>
<feature type="signal peptide" evidence="2">
    <location>
        <begin position="1"/>
        <end position="29"/>
    </location>
</feature>
<dbReference type="RefSeq" id="WP_169141529.1">
    <property type="nucleotide sequence ID" value="NZ_WTVS01000033.1"/>
</dbReference>
<sequence>MALRARRLAMLGLGSALLLGLIVPRAAQAEDVWPSRQITMITPSSAGSGPDALARAMAQRLSEALKQPVIVDNRPGASGVIAINAVSKAKNDGYTLLYTSASAAVVWPAVGKSVPYDVMRDLTPVAQTAAGGVLLLVNSEVPAKNLQELIELVKANPGKFSYGTWATGSSGHLMMEWLKGRTGMKMTHVPYRTTTQMLTELSSGVLKIGWADPSAPVPFLRTGKIRGIVISGNTRAPQVPDIPTLDEAGHKFNALGWFGIFAPAGTNPAVVKRLSDEVNRIQGSSDMGGLMANLNFEAPPKKSPEQFREIVQNDLTTWKKIATDSNISVEN</sequence>
<comment type="caution">
    <text evidence="3">The sequence shown here is derived from an EMBL/GenBank/DDBJ whole genome shotgun (WGS) entry which is preliminary data.</text>
</comment>
<evidence type="ECO:0000313" key="3">
    <source>
        <dbReference type="EMBL" id="NMF98838.1"/>
    </source>
</evidence>
<evidence type="ECO:0000256" key="2">
    <source>
        <dbReference type="SAM" id="SignalP"/>
    </source>
</evidence>
<name>A0ABX1NHQ1_9RHOO</name>
<keyword evidence="2" id="KW-0732">Signal</keyword>
<keyword evidence="4" id="KW-1185">Reference proteome</keyword>
<comment type="similarity">
    <text evidence="1">Belongs to the UPF0065 (bug) family.</text>
</comment>
<dbReference type="PANTHER" id="PTHR42928">
    <property type="entry name" value="TRICARBOXYLATE-BINDING PROTEIN"/>
    <property type="match status" value="1"/>
</dbReference>
<evidence type="ECO:0000256" key="1">
    <source>
        <dbReference type="ARBA" id="ARBA00006987"/>
    </source>
</evidence>
<dbReference type="PANTHER" id="PTHR42928:SF5">
    <property type="entry name" value="BLR1237 PROTEIN"/>
    <property type="match status" value="1"/>
</dbReference>
<dbReference type="Proteomes" id="UP000634522">
    <property type="component" value="Unassembled WGS sequence"/>
</dbReference>
<reference evidence="3 4" key="1">
    <citation type="submission" date="2019-12" db="EMBL/GenBank/DDBJ databases">
        <title>Comparative genomics gives insights into the taxonomy of the Azoarcus-Aromatoleum group and reveals separate origins of nif in the plant-associated Azoarcus and non-plant-associated Aromatoleum sub-groups.</title>
        <authorList>
            <person name="Lafos M."/>
            <person name="Maluk M."/>
            <person name="Batista M."/>
            <person name="Junghare M."/>
            <person name="Carmona M."/>
            <person name="Faoro H."/>
            <person name="Cruz L.M."/>
            <person name="Battistoni F."/>
            <person name="De Souza E."/>
            <person name="Pedrosa F."/>
            <person name="Chen W.-M."/>
            <person name="Poole P.S."/>
            <person name="Dixon R.A."/>
            <person name="James E.K."/>
        </authorList>
    </citation>
    <scope>NUCLEOTIDE SEQUENCE [LARGE SCALE GENOMIC DNA]</scope>
    <source>
        <strain evidence="3 4">T</strain>
    </source>
</reference>
<dbReference type="Gene3D" id="3.40.190.10">
    <property type="entry name" value="Periplasmic binding protein-like II"/>
    <property type="match status" value="1"/>
</dbReference>
<dbReference type="CDD" id="cd07012">
    <property type="entry name" value="PBP2_Bug_TTT"/>
    <property type="match status" value="1"/>
</dbReference>
<dbReference type="Pfam" id="PF03401">
    <property type="entry name" value="TctC"/>
    <property type="match status" value="1"/>
</dbReference>
<proteinExistence type="inferred from homology"/>
<protein>
    <submittedName>
        <fullName evidence="3">Tripartite tricarboxylate transporter substrate binding protein</fullName>
    </submittedName>
</protein>
<dbReference type="PIRSF" id="PIRSF017082">
    <property type="entry name" value="YflP"/>
    <property type="match status" value="1"/>
</dbReference>
<accession>A0ABX1NHQ1</accession>
<dbReference type="SUPFAM" id="SSF53850">
    <property type="entry name" value="Periplasmic binding protein-like II"/>
    <property type="match status" value="1"/>
</dbReference>
<feature type="chain" id="PRO_5047544255" evidence="2">
    <location>
        <begin position="30"/>
        <end position="331"/>
    </location>
</feature>